<dbReference type="Pfam" id="PF04994">
    <property type="entry name" value="TfoX_C"/>
    <property type="match status" value="1"/>
</dbReference>
<comment type="caution">
    <text evidence="2">The sequence shown here is derived from an EMBL/GenBank/DDBJ whole genome shotgun (WGS) entry which is preliminary data.</text>
</comment>
<reference evidence="2 3" key="1">
    <citation type="submission" date="2018-08" db="EMBL/GenBank/DDBJ databases">
        <title>A genome reference for cultivated species of the human gut microbiota.</title>
        <authorList>
            <person name="Zou Y."/>
            <person name="Xue W."/>
            <person name="Luo G."/>
        </authorList>
    </citation>
    <scope>NUCLEOTIDE SEQUENCE [LARGE SCALE GENOMIC DNA]</scope>
    <source>
        <strain evidence="2 3">AM25-6</strain>
    </source>
</reference>
<gene>
    <name evidence="2" type="ORF">DW687_07185</name>
</gene>
<proteinExistence type="predicted"/>
<dbReference type="Gene3D" id="1.10.150.20">
    <property type="entry name" value="5' to 3' exonuclease, C-terminal subdomain"/>
    <property type="match status" value="1"/>
</dbReference>
<dbReference type="EMBL" id="QUSM01000003">
    <property type="protein sequence ID" value="RGD74532.1"/>
    <property type="molecule type" value="Genomic_DNA"/>
</dbReference>
<feature type="domain" description="TfoX C-terminal" evidence="1">
    <location>
        <begin position="3"/>
        <end position="79"/>
    </location>
</feature>
<name>A0A3E3DZ31_9FIRM</name>
<dbReference type="PANTHER" id="PTHR36121:SF1">
    <property type="entry name" value="PROTEIN SXY"/>
    <property type="match status" value="1"/>
</dbReference>
<dbReference type="RefSeq" id="WP_007048981.1">
    <property type="nucleotide sequence ID" value="NZ_CABKNJ010000005.1"/>
</dbReference>
<dbReference type="AlphaFoldDB" id="A0A3E3DZ31"/>
<dbReference type="InterPro" id="IPR007077">
    <property type="entry name" value="TfoX_C"/>
</dbReference>
<dbReference type="Proteomes" id="UP000261212">
    <property type="component" value="Unassembled WGS sequence"/>
</dbReference>
<accession>A0A3E3DZ31</accession>
<evidence type="ECO:0000313" key="3">
    <source>
        <dbReference type="Proteomes" id="UP000261212"/>
    </source>
</evidence>
<sequence length="84" mass="9413">MGKLSEMPNIGKVVEEQLIKAGVDTPEKLIETGSEEAWIKLKAIDPSSCLMKLYGLEGAVRGIKKKDLPQDVKDKLKEFYSNYK</sequence>
<dbReference type="GeneID" id="97999465"/>
<evidence type="ECO:0000259" key="1">
    <source>
        <dbReference type="Pfam" id="PF04994"/>
    </source>
</evidence>
<dbReference type="InterPro" id="IPR047525">
    <property type="entry name" value="TfoX-like"/>
</dbReference>
<dbReference type="PANTHER" id="PTHR36121">
    <property type="entry name" value="PROTEIN SXY"/>
    <property type="match status" value="1"/>
</dbReference>
<evidence type="ECO:0000313" key="2">
    <source>
        <dbReference type="EMBL" id="RGD74532.1"/>
    </source>
</evidence>
<protein>
    <submittedName>
        <fullName evidence="2">Competence protein TfoX</fullName>
    </submittedName>
</protein>
<organism evidence="2 3">
    <name type="scientific">Anaerofustis stercorihominis</name>
    <dbReference type="NCBI Taxonomy" id="214853"/>
    <lineage>
        <taxon>Bacteria</taxon>
        <taxon>Bacillati</taxon>
        <taxon>Bacillota</taxon>
        <taxon>Clostridia</taxon>
        <taxon>Eubacteriales</taxon>
        <taxon>Eubacteriaceae</taxon>
        <taxon>Anaerofustis</taxon>
    </lineage>
</organism>